<proteinExistence type="inferred from homology"/>
<evidence type="ECO:0000256" key="9">
    <source>
        <dbReference type="RuleBase" id="RU366046"/>
    </source>
</evidence>
<dbReference type="InterPro" id="IPR016040">
    <property type="entry name" value="NAD(P)-bd_dom"/>
</dbReference>
<dbReference type="UniPathway" id="UPA00214"/>
<dbReference type="EMBL" id="QUSW01000001">
    <property type="protein sequence ID" value="RQP26325.1"/>
    <property type="molecule type" value="Genomic_DNA"/>
</dbReference>
<comment type="subunit">
    <text evidence="9">Homodimer.</text>
</comment>
<dbReference type="GO" id="GO:0006012">
    <property type="term" value="P:galactose metabolic process"/>
    <property type="evidence" value="ECO:0007669"/>
    <property type="project" value="UniProtKB-UniPathway"/>
</dbReference>
<keyword evidence="8 9" id="KW-0413">Isomerase</keyword>
<comment type="pathway">
    <text evidence="3 9">Carbohydrate metabolism; galactose metabolism.</text>
</comment>
<keyword evidence="9" id="KW-0119">Carbohydrate metabolism</keyword>
<dbReference type="Gene3D" id="3.40.50.720">
    <property type="entry name" value="NAD(P)-binding Rossmann-like Domain"/>
    <property type="match status" value="1"/>
</dbReference>
<evidence type="ECO:0000256" key="2">
    <source>
        <dbReference type="ARBA" id="ARBA00001911"/>
    </source>
</evidence>
<evidence type="ECO:0000256" key="6">
    <source>
        <dbReference type="ARBA" id="ARBA00018569"/>
    </source>
</evidence>
<dbReference type="Gene3D" id="3.90.25.10">
    <property type="entry name" value="UDP-galactose 4-epimerase, domain 1"/>
    <property type="match status" value="1"/>
</dbReference>
<keyword evidence="7 9" id="KW-0520">NAD</keyword>
<reference evidence="11 12" key="1">
    <citation type="submission" date="2018-08" db="EMBL/GenBank/DDBJ databases">
        <authorList>
            <person name="Khan S.A."/>
            <person name="Jeon C.O."/>
            <person name="Chun B.H."/>
            <person name="Jeong S.E."/>
        </authorList>
    </citation>
    <scope>NUCLEOTIDE SEQUENCE [LARGE SCALE GENOMIC DNA]</scope>
    <source>
        <strain evidence="11 12">S-16</strain>
    </source>
</reference>
<dbReference type="EC" id="5.1.3.2" evidence="5 9"/>
<evidence type="ECO:0000256" key="4">
    <source>
        <dbReference type="ARBA" id="ARBA00007637"/>
    </source>
</evidence>
<dbReference type="PANTHER" id="PTHR43725:SF47">
    <property type="entry name" value="UDP-GLUCOSE 4-EPIMERASE"/>
    <property type="match status" value="1"/>
</dbReference>
<evidence type="ECO:0000256" key="5">
    <source>
        <dbReference type="ARBA" id="ARBA00013189"/>
    </source>
</evidence>
<comment type="cofactor">
    <cofactor evidence="2 9">
        <name>NAD(+)</name>
        <dbReference type="ChEBI" id="CHEBI:57540"/>
    </cofactor>
</comment>
<dbReference type="CDD" id="cd05247">
    <property type="entry name" value="UDP_G4E_1_SDR_e"/>
    <property type="match status" value="1"/>
</dbReference>
<name>A0A3N7K5Z4_9BURK</name>
<evidence type="ECO:0000259" key="10">
    <source>
        <dbReference type="Pfam" id="PF16363"/>
    </source>
</evidence>
<dbReference type="Proteomes" id="UP000267464">
    <property type="component" value="Unassembled WGS sequence"/>
</dbReference>
<feature type="domain" description="NAD(P)-binding" evidence="10">
    <location>
        <begin position="7"/>
        <end position="326"/>
    </location>
</feature>
<evidence type="ECO:0000313" key="12">
    <source>
        <dbReference type="Proteomes" id="UP000267464"/>
    </source>
</evidence>
<protein>
    <recommendedName>
        <fullName evidence="6 9">UDP-glucose 4-epimerase</fullName>
        <ecNumber evidence="5 9">5.1.3.2</ecNumber>
    </recommendedName>
</protein>
<dbReference type="GO" id="GO:0005829">
    <property type="term" value="C:cytosol"/>
    <property type="evidence" value="ECO:0007669"/>
    <property type="project" value="TreeGrafter"/>
</dbReference>
<evidence type="ECO:0000256" key="8">
    <source>
        <dbReference type="ARBA" id="ARBA00023235"/>
    </source>
</evidence>
<dbReference type="GO" id="GO:0003978">
    <property type="term" value="F:UDP-glucose 4-epimerase activity"/>
    <property type="evidence" value="ECO:0007669"/>
    <property type="project" value="UniProtKB-UniRule"/>
</dbReference>
<dbReference type="NCBIfam" id="NF007956">
    <property type="entry name" value="PRK10675.1"/>
    <property type="match status" value="1"/>
</dbReference>
<dbReference type="OrthoDB" id="9803010at2"/>
<keyword evidence="12" id="KW-1185">Reference proteome</keyword>
<evidence type="ECO:0000256" key="7">
    <source>
        <dbReference type="ARBA" id="ARBA00023027"/>
    </source>
</evidence>
<comment type="catalytic activity">
    <reaction evidence="1 9">
        <text>UDP-alpha-D-glucose = UDP-alpha-D-galactose</text>
        <dbReference type="Rhea" id="RHEA:22168"/>
        <dbReference type="ChEBI" id="CHEBI:58885"/>
        <dbReference type="ChEBI" id="CHEBI:66914"/>
        <dbReference type="EC" id="5.1.3.2"/>
    </reaction>
</comment>
<dbReference type="AlphaFoldDB" id="A0A3N7K5Z4"/>
<dbReference type="Pfam" id="PF16363">
    <property type="entry name" value="GDP_Man_Dehyd"/>
    <property type="match status" value="1"/>
</dbReference>
<dbReference type="SUPFAM" id="SSF51735">
    <property type="entry name" value="NAD(P)-binding Rossmann-fold domains"/>
    <property type="match status" value="1"/>
</dbReference>
<dbReference type="PANTHER" id="PTHR43725">
    <property type="entry name" value="UDP-GLUCOSE 4-EPIMERASE"/>
    <property type="match status" value="1"/>
</dbReference>
<dbReference type="RefSeq" id="WP_124539005.1">
    <property type="nucleotide sequence ID" value="NZ_QUSW01000001.1"/>
</dbReference>
<dbReference type="InterPro" id="IPR036291">
    <property type="entry name" value="NAD(P)-bd_dom_sf"/>
</dbReference>
<dbReference type="InterPro" id="IPR005886">
    <property type="entry name" value="UDP_G4E"/>
</dbReference>
<organism evidence="11 12">
    <name type="scientific">Piscinibacter terrae</name>
    <dbReference type="NCBI Taxonomy" id="2496871"/>
    <lineage>
        <taxon>Bacteria</taxon>
        <taxon>Pseudomonadati</taxon>
        <taxon>Pseudomonadota</taxon>
        <taxon>Betaproteobacteria</taxon>
        <taxon>Burkholderiales</taxon>
        <taxon>Sphaerotilaceae</taxon>
        <taxon>Piscinibacter</taxon>
    </lineage>
</organism>
<evidence type="ECO:0000313" key="11">
    <source>
        <dbReference type="EMBL" id="RQP26325.1"/>
    </source>
</evidence>
<reference evidence="11 12" key="2">
    <citation type="submission" date="2018-12" db="EMBL/GenBank/DDBJ databases">
        <title>Rhizobacter gummiphilus sp. nov., a rubber-degrading bacterium isolated from the soil of a botanical garden in Japan.</title>
        <authorList>
            <person name="Shunsuke S.S."/>
        </authorList>
    </citation>
    <scope>NUCLEOTIDE SEQUENCE [LARGE SCALE GENOMIC DNA]</scope>
    <source>
        <strain evidence="11 12">S-16</strain>
    </source>
</reference>
<comment type="caution">
    <text evidence="11">The sequence shown here is derived from an EMBL/GenBank/DDBJ whole genome shotgun (WGS) entry which is preliminary data.</text>
</comment>
<comment type="similarity">
    <text evidence="4 9">Belongs to the NAD(P)-dependent epimerase/dehydratase family.</text>
</comment>
<evidence type="ECO:0000256" key="3">
    <source>
        <dbReference type="ARBA" id="ARBA00004947"/>
    </source>
</evidence>
<accession>A0A3N7K5Z4</accession>
<gene>
    <name evidence="11" type="primary">galE</name>
    <name evidence="11" type="ORF">DZC73_04685</name>
</gene>
<dbReference type="NCBIfam" id="TIGR01179">
    <property type="entry name" value="galE"/>
    <property type="match status" value="1"/>
</dbReference>
<evidence type="ECO:0000256" key="1">
    <source>
        <dbReference type="ARBA" id="ARBA00000083"/>
    </source>
</evidence>
<sequence length="343" mass="37106">MSNPCILLTGATGYIGSHTWLALLAAGYDVVGLDDFSNSSPEVLKRLATLSGKAPVFEQVNVCDAQAMEELFSKHRIDAAVHFAAHKAVGESTQQPLRYYGNNIGGLITLAQAMDRHGCRALVFSSSATVYGKPETLPIPESAPLGSTNPYGATKVIGENILRDLEKADPRWNIALLRYFNPVGAHESGLIGEDPRGIPNNVMPFITQVAVGKRPKLNVFGNDYDTPDGTGVRDYIHVVDLAEGHVAALRYLLNEKRSITANLGTGRGYSVLELVRAFEKASGRPIPYEIAPRRPGDIDACYADPTLAHSALSWHATRDIDAMCADSWRWQSKNPQGFGSASS</sequence>